<evidence type="ECO:0000313" key="1">
    <source>
        <dbReference type="EMBL" id="SDX21678.1"/>
    </source>
</evidence>
<accession>A0A1H2ZXL5</accession>
<dbReference type="STRING" id="28442.SAMN05443574_11920"/>
<dbReference type="AlphaFoldDB" id="A0A1H2ZXL5"/>
<dbReference type="Proteomes" id="UP000182573">
    <property type="component" value="Unassembled WGS sequence"/>
</dbReference>
<gene>
    <name evidence="1" type="ORF">SAMN05443574_11920</name>
</gene>
<reference evidence="1 2" key="1">
    <citation type="submission" date="2016-10" db="EMBL/GenBank/DDBJ databases">
        <authorList>
            <person name="de Groot N.N."/>
        </authorList>
    </citation>
    <scope>NUCLEOTIDE SEQUENCE [LARGE SCALE GENOMIC DNA]</scope>
    <source>
        <strain evidence="1 2">DSM 3756</strain>
    </source>
</reference>
<dbReference type="EMBL" id="FNOF01000019">
    <property type="protein sequence ID" value="SDX21678.1"/>
    <property type="molecule type" value="Genomic_DNA"/>
</dbReference>
<organism evidence="1 2">
    <name type="scientific">Haloarcula vallismortis</name>
    <name type="common">Halobacterium vallismortis</name>
    <dbReference type="NCBI Taxonomy" id="28442"/>
    <lineage>
        <taxon>Archaea</taxon>
        <taxon>Methanobacteriati</taxon>
        <taxon>Methanobacteriota</taxon>
        <taxon>Stenosarchaea group</taxon>
        <taxon>Halobacteria</taxon>
        <taxon>Halobacteriales</taxon>
        <taxon>Haloarculaceae</taxon>
        <taxon>Haloarcula</taxon>
    </lineage>
</organism>
<proteinExistence type="predicted"/>
<sequence length="598" mass="67841">MSDALRCEYGTELCSVQENRKLIVEGCDPESLRDELRAANFVREGSRYVKKRPRLRPEADDSGSGPLHVLSARIVENSLHVEPSDVVGIVKLVPGMSVQVEPKIEWENVIRMLLTVYDIDRTQSHYGIPLEELIAGEIEASQLIAILAINYVHGVKTITKKGFIRDLNIRRRNGYEGLGSVDVAQTLMNHATGNPEPTWVETEVDYANPVNEAIHMAGKLLLRLLQQERDGHQHPRQDFLLSMVHNQVKEIEDRGIQSSQKRLGEYRRLSLADLHRQRHYYRRAVHTSQSILSSALLGQTGGGPEELLVDYALSMDSLFQDYTQRVLSREVESLRALDHLDRLSDVECKDEHRLYPFEGNAKAAHEPDHLLTDGDETLAVLDSKYYQEGKNPANDSASRSRMFAYAYLTDTDRMAFLCPQYHRDRLSVTNTGGEVEVLSPDDEFACDEYERLTREYLLESLALKYPELHVFDAVQHGRLCLEDVSEDDLSDVYDTTGPFAISNPATFAARVINDIAFSTYGPNKPDLENQGQWTKSRIKDACGKRDEDDRPRYPQHETTCVPVYTNNTDADHGEVTLYFLQQMEEGVTVSQEGPWALM</sequence>
<evidence type="ECO:0000313" key="2">
    <source>
        <dbReference type="Proteomes" id="UP000182573"/>
    </source>
</evidence>
<protein>
    <submittedName>
        <fullName evidence="1">McrBC 5-methylcytosine restriction system component</fullName>
    </submittedName>
</protein>
<dbReference type="RefSeq" id="WP_004516388.1">
    <property type="nucleotide sequence ID" value="NZ_FNOF01000019.1"/>
</dbReference>
<dbReference type="Pfam" id="PF10117">
    <property type="entry name" value="McrBC"/>
    <property type="match status" value="1"/>
</dbReference>
<dbReference type="InterPro" id="IPR019292">
    <property type="entry name" value="McrC"/>
</dbReference>
<name>A0A1H2ZXL5_HALVA</name>